<accession>A0A3N0VM58</accession>
<evidence type="ECO:0000313" key="3">
    <source>
        <dbReference type="EMBL" id="ROH93835.1"/>
    </source>
</evidence>
<gene>
    <name evidence="3" type="ORF">ED208_02295</name>
</gene>
<reference evidence="3 4" key="1">
    <citation type="submission" date="2018-10" db="EMBL/GenBank/DDBJ databases">
        <authorList>
            <person name="Chen W.-M."/>
        </authorList>
    </citation>
    <scope>NUCLEOTIDE SEQUENCE [LARGE SCALE GENOMIC DNA]</scope>
    <source>
        <strain evidence="3 4">THS-13</strain>
    </source>
</reference>
<evidence type="ECO:0000256" key="1">
    <source>
        <dbReference type="ARBA" id="ARBA00044755"/>
    </source>
</evidence>
<proteinExistence type="inferred from homology"/>
<dbReference type="AlphaFoldDB" id="A0A3N0VM58"/>
<dbReference type="PANTHER" id="PTHR35024:SF4">
    <property type="entry name" value="POLYMER-FORMING CYTOSKELETAL PROTEIN"/>
    <property type="match status" value="1"/>
</dbReference>
<organism evidence="3 4">
    <name type="scientific">Stagnimonas aquatica</name>
    <dbReference type="NCBI Taxonomy" id="2689987"/>
    <lineage>
        <taxon>Bacteria</taxon>
        <taxon>Pseudomonadati</taxon>
        <taxon>Pseudomonadota</taxon>
        <taxon>Gammaproteobacteria</taxon>
        <taxon>Nevskiales</taxon>
        <taxon>Nevskiaceae</taxon>
        <taxon>Stagnimonas</taxon>
    </lineage>
</organism>
<dbReference type="InParanoid" id="A0A3N0VM58"/>
<dbReference type="Pfam" id="PF04519">
    <property type="entry name" value="Bactofilin"/>
    <property type="match status" value="1"/>
</dbReference>
<dbReference type="PANTHER" id="PTHR35024">
    <property type="entry name" value="HYPOTHETICAL CYTOSOLIC PROTEIN"/>
    <property type="match status" value="1"/>
</dbReference>
<evidence type="ECO:0000256" key="2">
    <source>
        <dbReference type="SAM" id="MobiDB-lite"/>
    </source>
</evidence>
<feature type="region of interest" description="Disordered" evidence="2">
    <location>
        <begin position="121"/>
        <end position="140"/>
    </location>
</feature>
<dbReference type="EMBL" id="RJVO01000001">
    <property type="protein sequence ID" value="ROH93835.1"/>
    <property type="molecule type" value="Genomic_DNA"/>
</dbReference>
<sequence>METLIGRQTEILGDVRFAGGLHVDGRIKGGVQSAGDKAAALSLSETGVIEGDVRVPNVLVNGRIVGEVRASERLTLGAKARIVGDVRYRVLQMEAGALVNGQLIYEGTEVMSALTHVKGDAGQDEAKASGSGLAGLSRVA</sequence>
<dbReference type="Proteomes" id="UP000282106">
    <property type="component" value="Unassembled WGS sequence"/>
</dbReference>
<keyword evidence="4" id="KW-1185">Reference proteome</keyword>
<evidence type="ECO:0000313" key="4">
    <source>
        <dbReference type="Proteomes" id="UP000282106"/>
    </source>
</evidence>
<name>A0A3N0VM58_9GAMM</name>
<protein>
    <submittedName>
        <fullName evidence="3">Polymer-forming cytoskeletal protein</fullName>
    </submittedName>
</protein>
<comment type="similarity">
    <text evidence="1">Belongs to the bactofilin family.</text>
</comment>
<dbReference type="InterPro" id="IPR007607">
    <property type="entry name" value="BacA/B"/>
</dbReference>
<comment type="caution">
    <text evidence="3">The sequence shown here is derived from an EMBL/GenBank/DDBJ whole genome shotgun (WGS) entry which is preliminary data.</text>
</comment>